<dbReference type="InterPro" id="IPR036179">
    <property type="entry name" value="Ig-like_dom_sf"/>
</dbReference>
<dbReference type="FunCoup" id="G3P1H6">
    <property type="interactions" value="20"/>
</dbReference>
<dbReference type="SUPFAM" id="SSF48726">
    <property type="entry name" value="Immunoglobulin"/>
    <property type="match status" value="2"/>
</dbReference>
<dbReference type="Gene3D" id="2.60.40.10">
    <property type="entry name" value="Immunoglobulins"/>
    <property type="match status" value="2"/>
</dbReference>
<dbReference type="OMA" id="ISRTIFY"/>
<dbReference type="InterPro" id="IPR003599">
    <property type="entry name" value="Ig_sub"/>
</dbReference>
<dbReference type="InterPro" id="IPR003598">
    <property type="entry name" value="Ig_sub2"/>
</dbReference>
<evidence type="ECO:0000256" key="1">
    <source>
        <dbReference type="ARBA" id="ARBA00022729"/>
    </source>
</evidence>
<dbReference type="Ensembl" id="ENSGACT00000011472.2">
    <property type="protein sequence ID" value="ENSGACP00000011449.2"/>
    <property type="gene ID" value="ENSGACG00000008675.2"/>
</dbReference>
<dbReference type="AlphaFoldDB" id="G3P1H6"/>
<reference evidence="4 5" key="1">
    <citation type="journal article" date="2021" name="G3 (Bethesda)">
        <title>Improved contiguity of the threespine stickleback genome using long-read sequencing.</title>
        <authorList>
            <person name="Nath S."/>
            <person name="Shaw D.E."/>
            <person name="White M.A."/>
        </authorList>
    </citation>
    <scope>NUCLEOTIDE SEQUENCE [LARGE SCALE GENOMIC DNA]</scope>
    <source>
        <strain evidence="4 5">Lake Benthic</strain>
    </source>
</reference>
<dbReference type="GeneTree" id="ENSGT00440000036191"/>
<organism evidence="4 5">
    <name type="scientific">Gasterosteus aculeatus aculeatus</name>
    <name type="common">three-spined stickleback</name>
    <dbReference type="NCBI Taxonomy" id="481459"/>
    <lineage>
        <taxon>Eukaryota</taxon>
        <taxon>Metazoa</taxon>
        <taxon>Chordata</taxon>
        <taxon>Craniata</taxon>
        <taxon>Vertebrata</taxon>
        <taxon>Euteleostomi</taxon>
        <taxon>Actinopterygii</taxon>
        <taxon>Neopterygii</taxon>
        <taxon>Teleostei</taxon>
        <taxon>Neoteleostei</taxon>
        <taxon>Acanthomorphata</taxon>
        <taxon>Eupercaria</taxon>
        <taxon>Perciformes</taxon>
        <taxon>Cottioidei</taxon>
        <taxon>Gasterosteales</taxon>
        <taxon>Gasterosteidae</taxon>
        <taxon>Gasterosteus</taxon>
    </lineage>
</organism>
<dbReference type="Pfam" id="PF13895">
    <property type="entry name" value="Ig_2"/>
    <property type="match status" value="1"/>
</dbReference>
<dbReference type="Proteomes" id="UP000007635">
    <property type="component" value="Chromosome V"/>
</dbReference>
<dbReference type="SMART" id="SM00408">
    <property type="entry name" value="IGc2"/>
    <property type="match status" value="2"/>
</dbReference>
<dbReference type="SMART" id="SM00409">
    <property type="entry name" value="IG"/>
    <property type="match status" value="2"/>
</dbReference>
<protein>
    <recommendedName>
        <fullName evidence="3">Ig-like domain-containing protein</fullName>
    </recommendedName>
</protein>
<dbReference type="GO" id="GO:0004888">
    <property type="term" value="F:transmembrane signaling receptor activity"/>
    <property type="evidence" value="ECO:0007669"/>
    <property type="project" value="TreeGrafter"/>
</dbReference>
<dbReference type="PANTHER" id="PTHR11481">
    <property type="entry name" value="IMMUNOGLOBULIN FC RECEPTOR"/>
    <property type="match status" value="1"/>
</dbReference>
<sequence length="370" mass="41935">MKSRLSVSKSHKVTSVSCVHNNPVWFPVVTQTISIEVTWYVNDTVQAQRNHTLKIEAAAPEHSGRYQCQHGNGPKSDDYHINVLGHAPKATLIIRTGQPVVRNGGSVVLQLDNEDGVKGWKCWVNTGEQTKTVRLRRSDEKAVSMSFQPNRLEVPESVFWCTNQTLRSNQIRVRTSEKDVWLEMYPLPAVVGVSLTLKCLAWGTDRVTRAVFYKDNSIIQESQQTTYQINNVTESTGGIYKCEATYTHVQRTAGPPYQVVSDDQDVFVQGKRNQHTALLFCGTLMSCSCRLCPADSTYRWYKTDNGQARPLIGSKQRVMTPEERGTYACRFVWTEGRSLLSNVHSCKLLLIEFDMVSLYILLQIQRLINK</sequence>
<evidence type="ECO:0000256" key="2">
    <source>
        <dbReference type="ARBA" id="ARBA00023157"/>
    </source>
</evidence>
<dbReference type="GO" id="GO:0006955">
    <property type="term" value="P:immune response"/>
    <property type="evidence" value="ECO:0007669"/>
    <property type="project" value="TreeGrafter"/>
</dbReference>
<dbReference type="Bgee" id="ENSGACG00000008675">
    <property type="expression patterns" value="Expressed in spleen and 8 other cell types or tissues"/>
</dbReference>
<dbReference type="InParanoid" id="G3P1H6"/>
<dbReference type="GO" id="GO:0009897">
    <property type="term" value="C:external side of plasma membrane"/>
    <property type="evidence" value="ECO:0007669"/>
    <property type="project" value="TreeGrafter"/>
</dbReference>
<dbReference type="InterPro" id="IPR007110">
    <property type="entry name" value="Ig-like_dom"/>
</dbReference>
<evidence type="ECO:0000313" key="4">
    <source>
        <dbReference type="Ensembl" id="ENSGACP00000011449.2"/>
    </source>
</evidence>
<accession>G3P1H6</accession>
<dbReference type="PANTHER" id="PTHR11481:SF64">
    <property type="entry name" value="FC RECEPTOR-LIKE PROTEIN 4"/>
    <property type="match status" value="1"/>
</dbReference>
<keyword evidence="1" id="KW-0732">Signal</keyword>
<dbReference type="STRING" id="69293.ENSGACP00000011449"/>
<feature type="domain" description="Ig-like" evidence="3">
    <location>
        <begin position="1"/>
        <end position="69"/>
    </location>
</feature>
<evidence type="ECO:0000259" key="3">
    <source>
        <dbReference type="PROSITE" id="PS50835"/>
    </source>
</evidence>
<dbReference type="PROSITE" id="PS50835">
    <property type="entry name" value="IG_LIKE"/>
    <property type="match status" value="2"/>
</dbReference>
<feature type="domain" description="Ig-like" evidence="3">
    <location>
        <begin position="255"/>
        <end position="330"/>
    </location>
</feature>
<evidence type="ECO:0000313" key="5">
    <source>
        <dbReference type="Proteomes" id="UP000007635"/>
    </source>
</evidence>
<proteinExistence type="predicted"/>
<keyword evidence="5" id="KW-1185">Reference proteome</keyword>
<reference evidence="4" key="2">
    <citation type="submission" date="2025-08" db="UniProtKB">
        <authorList>
            <consortium name="Ensembl"/>
        </authorList>
    </citation>
    <scope>IDENTIFICATION</scope>
</reference>
<reference evidence="4" key="3">
    <citation type="submission" date="2025-09" db="UniProtKB">
        <authorList>
            <consortium name="Ensembl"/>
        </authorList>
    </citation>
    <scope>IDENTIFICATION</scope>
</reference>
<name>G3P1H6_GASAC</name>
<dbReference type="GO" id="GO:0007166">
    <property type="term" value="P:cell surface receptor signaling pathway"/>
    <property type="evidence" value="ECO:0007669"/>
    <property type="project" value="TreeGrafter"/>
</dbReference>
<dbReference type="InterPro" id="IPR013783">
    <property type="entry name" value="Ig-like_fold"/>
</dbReference>
<keyword evidence="2" id="KW-1015">Disulfide bond</keyword>
<dbReference type="InterPro" id="IPR050488">
    <property type="entry name" value="Ig_Fc_receptor"/>
</dbReference>